<dbReference type="GO" id="GO:0005739">
    <property type="term" value="C:mitochondrion"/>
    <property type="evidence" value="ECO:0007669"/>
    <property type="project" value="UniProtKB-ARBA"/>
</dbReference>
<dbReference type="InterPro" id="IPR011990">
    <property type="entry name" value="TPR-like_helical_dom_sf"/>
</dbReference>
<dbReference type="RefSeq" id="XP_002174573.1">
    <property type="nucleotide sequence ID" value="XM_002174537.1"/>
</dbReference>
<evidence type="ECO:0000313" key="3">
    <source>
        <dbReference type="EMBL" id="EEB08280.1"/>
    </source>
</evidence>
<evidence type="ECO:0000313" key="5">
    <source>
        <dbReference type="Proteomes" id="UP000001744"/>
    </source>
</evidence>
<protein>
    <submittedName>
        <fullName evidence="3">Fungal protein</fullName>
    </submittedName>
</protein>
<name>B6K473_SCHJY</name>
<gene>
    <name evidence="4" type="primary">ppr2</name>
    <name evidence="3" type="ORF">SJAG_03426</name>
</gene>
<dbReference type="Pfam" id="PF13041">
    <property type="entry name" value="PPR_2"/>
    <property type="match status" value="1"/>
</dbReference>
<dbReference type="InterPro" id="IPR002885">
    <property type="entry name" value="PPR_rpt"/>
</dbReference>
<dbReference type="VEuPathDB" id="FungiDB:SJAG_03426"/>
<dbReference type="OrthoDB" id="185373at2759"/>
<evidence type="ECO:0000256" key="2">
    <source>
        <dbReference type="PROSITE-ProRule" id="PRU00708"/>
    </source>
</evidence>
<dbReference type="EMBL" id="KE651167">
    <property type="protein sequence ID" value="EEB08280.1"/>
    <property type="molecule type" value="Genomic_DNA"/>
</dbReference>
<proteinExistence type="predicted"/>
<dbReference type="GeneID" id="7051624"/>
<accession>B6K473</accession>
<dbReference type="HOGENOM" id="CLU_625787_0_0_1"/>
<keyword evidence="1" id="KW-0677">Repeat</keyword>
<dbReference type="eggNOG" id="ENOG502QSY4">
    <property type="taxonomic scope" value="Eukaryota"/>
</dbReference>
<sequence>MTLLNLKIVQCQILSSGINNINFYRGSLLIGCRRISNNASRQTPSARPRKGKDGWLSYRENGYKLAETVKHFIAQGKVDKALERINIIKRAPKVVAFNHLLTHYADNKQVRQAWKLFNDMKKWNHSPNDYSYSIMFRALNNFSKTSVAEQQGSHQEILEKLYASLRKGTQENLVNLNTIHLAGMLQFCMHTGNLAFAKQLCEENIELLDADCFTLLYQLCENITAGTKYAREEVLEASKTFWMCMLNSNTKEKPTINEKNLCAFAAFTIAFRKDGLAAISLLNAQLPKDLRIKHPAQLDVDQTVTLSRRIQKPSWRSLSTLLQACNISGLYKEADLYWQLFTTYPGFTKNEHNYHEYLRIAVARKDPRLIKRLLEEMVTNKLKLSGKTFLIALSQCNKPQFRKYAHEFWSFAPEGTAKLKWVSDILK</sequence>
<feature type="repeat" description="PPR" evidence="2">
    <location>
        <begin position="93"/>
        <end position="127"/>
    </location>
</feature>
<evidence type="ECO:0000313" key="4">
    <source>
        <dbReference type="JaponicusDB" id="SJAG_03426"/>
    </source>
</evidence>
<reference evidence="3 5" key="1">
    <citation type="journal article" date="2011" name="Science">
        <title>Comparative functional genomics of the fission yeasts.</title>
        <authorList>
            <person name="Rhind N."/>
            <person name="Chen Z."/>
            <person name="Yassour M."/>
            <person name="Thompson D.A."/>
            <person name="Haas B.J."/>
            <person name="Habib N."/>
            <person name="Wapinski I."/>
            <person name="Roy S."/>
            <person name="Lin M.F."/>
            <person name="Heiman D.I."/>
            <person name="Young S.K."/>
            <person name="Furuya K."/>
            <person name="Guo Y."/>
            <person name="Pidoux A."/>
            <person name="Chen H.M."/>
            <person name="Robbertse B."/>
            <person name="Goldberg J.M."/>
            <person name="Aoki K."/>
            <person name="Bayne E.H."/>
            <person name="Berlin A.M."/>
            <person name="Desjardins C.A."/>
            <person name="Dobbs E."/>
            <person name="Dukaj L."/>
            <person name="Fan L."/>
            <person name="FitzGerald M.G."/>
            <person name="French C."/>
            <person name="Gujja S."/>
            <person name="Hansen K."/>
            <person name="Keifenheim D."/>
            <person name="Levin J.Z."/>
            <person name="Mosher R.A."/>
            <person name="Mueller C.A."/>
            <person name="Pfiffner J."/>
            <person name="Priest M."/>
            <person name="Russ C."/>
            <person name="Smialowska A."/>
            <person name="Swoboda P."/>
            <person name="Sykes S.M."/>
            <person name="Vaughn M."/>
            <person name="Vengrova S."/>
            <person name="Yoder R."/>
            <person name="Zeng Q."/>
            <person name="Allshire R."/>
            <person name="Baulcombe D."/>
            <person name="Birren B.W."/>
            <person name="Brown W."/>
            <person name="Ekwall K."/>
            <person name="Kellis M."/>
            <person name="Leatherwood J."/>
            <person name="Levin H."/>
            <person name="Margalit H."/>
            <person name="Martienssen R."/>
            <person name="Nieduszynski C.A."/>
            <person name="Spatafora J.W."/>
            <person name="Friedman N."/>
            <person name="Dalgaard J.Z."/>
            <person name="Baumann P."/>
            <person name="Niki H."/>
            <person name="Regev A."/>
            <person name="Nusbaum C."/>
        </authorList>
    </citation>
    <scope>NUCLEOTIDE SEQUENCE [LARGE SCALE GENOMIC DNA]</scope>
    <source>
        <strain evidence="5">yFS275 / FY16936</strain>
    </source>
</reference>
<dbReference type="NCBIfam" id="TIGR00756">
    <property type="entry name" value="PPR"/>
    <property type="match status" value="1"/>
</dbReference>
<dbReference type="PANTHER" id="PTHR47941">
    <property type="entry name" value="PENTATRICOPEPTIDE REPEAT-CONTAINING PROTEIN 3, MITOCHONDRIAL"/>
    <property type="match status" value="1"/>
</dbReference>
<keyword evidence="5" id="KW-1185">Reference proteome</keyword>
<dbReference type="PROSITE" id="PS51375">
    <property type="entry name" value="PPR"/>
    <property type="match status" value="1"/>
</dbReference>
<dbReference type="Gene3D" id="1.25.40.10">
    <property type="entry name" value="Tetratricopeptide repeat domain"/>
    <property type="match status" value="1"/>
</dbReference>
<dbReference type="JaponicusDB" id="SJAG_03426">
    <property type="gene designation" value="ppr2"/>
</dbReference>
<dbReference type="Proteomes" id="UP000001744">
    <property type="component" value="Unassembled WGS sequence"/>
</dbReference>
<dbReference type="AlphaFoldDB" id="B6K473"/>
<dbReference type="OMA" id="ASADFYW"/>
<organism evidence="3 5">
    <name type="scientific">Schizosaccharomyces japonicus (strain yFS275 / FY16936)</name>
    <name type="common">Fission yeast</name>
    <dbReference type="NCBI Taxonomy" id="402676"/>
    <lineage>
        <taxon>Eukaryota</taxon>
        <taxon>Fungi</taxon>
        <taxon>Dikarya</taxon>
        <taxon>Ascomycota</taxon>
        <taxon>Taphrinomycotina</taxon>
        <taxon>Schizosaccharomycetes</taxon>
        <taxon>Schizosaccharomycetales</taxon>
        <taxon>Schizosaccharomycetaceae</taxon>
        <taxon>Schizosaccharomyces</taxon>
    </lineage>
</organism>
<evidence type="ECO:0000256" key="1">
    <source>
        <dbReference type="ARBA" id="ARBA00022737"/>
    </source>
</evidence>